<dbReference type="EMBL" id="CADCTY010000477">
    <property type="protein sequence ID" value="CAA9319464.1"/>
    <property type="molecule type" value="Genomic_DNA"/>
</dbReference>
<accession>A0A6J4L065</accession>
<name>A0A6J4L065_9CYAN</name>
<reference evidence="1" key="1">
    <citation type="submission" date="2020-02" db="EMBL/GenBank/DDBJ databases">
        <authorList>
            <person name="Meier V. D."/>
        </authorList>
    </citation>
    <scope>NUCLEOTIDE SEQUENCE</scope>
    <source>
        <strain evidence="1">AVDCRST_MAG94</strain>
    </source>
</reference>
<sequence length="26" mass="2867">MQPIQSSTLLFTLLVDHPATPKMVAQ</sequence>
<evidence type="ECO:0000313" key="1">
    <source>
        <dbReference type="EMBL" id="CAA9319464.1"/>
    </source>
</evidence>
<gene>
    <name evidence="1" type="ORF">AVDCRST_MAG94-1382</name>
</gene>
<feature type="non-terminal residue" evidence="1">
    <location>
        <position position="26"/>
    </location>
</feature>
<protein>
    <submittedName>
        <fullName evidence="1">Uncharacterized protein</fullName>
    </submittedName>
</protein>
<dbReference type="AlphaFoldDB" id="A0A6J4L065"/>
<organism evidence="1">
    <name type="scientific">uncultured Leptolyngbya sp</name>
    <dbReference type="NCBI Taxonomy" id="332963"/>
    <lineage>
        <taxon>Bacteria</taxon>
        <taxon>Bacillati</taxon>
        <taxon>Cyanobacteriota</taxon>
        <taxon>Cyanophyceae</taxon>
        <taxon>Leptolyngbyales</taxon>
        <taxon>Leptolyngbyaceae</taxon>
        <taxon>Leptolyngbya group</taxon>
        <taxon>Leptolyngbya</taxon>
        <taxon>environmental samples</taxon>
    </lineage>
</organism>
<proteinExistence type="predicted"/>